<organism evidence="2 3">
    <name type="scientific">Lentithecium fluviatile CBS 122367</name>
    <dbReference type="NCBI Taxonomy" id="1168545"/>
    <lineage>
        <taxon>Eukaryota</taxon>
        <taxon>Fungi</taxon>
        <taxon>Dikarya</taxon>
        <taxon>Ascomycota</taxon>
        <taxon>Pezizomycotina</taxon>
        <taxon>Dothideomycetes</taxon>
        <taxon>Pleosporomycetidae</taxon>
        <taxon>Pleosporales</taxon>
        <taxon>Massarineae</taxon>
        <taxon>Lentitheciaceae</taxon>
        <taxon>Lentithecium</taxon>
    </lineage>
</organism>
<evidence type="ECO:0000313" key="2">
    <source>
        <dbReference type="EMBL" id="KAF2681687.1"/>
    </source>
</evidence>
<proteinExistence type="predicted"/>
<gene>
    <name evidence="2" type="ORF">K458DRAFT_420456</name>
</gene>
<protein>
    <submittedName>
        <fullName evidence="2">Uncharacterized protein</fullName>
    </submittedName>
</protein>
<evidence type="ECO:0000256" key="1">
    <source>
        <dbReference type="SAM" id="MobiDB-lite"/>
    </source>
</evidence>
<sequence length="151" mass="16710">MASPHVTAQHATRTPYRSQGPLRSIFKDENHESNNTDGYFSAPTQQRWSVMDVALMRYPSRYAGTQREQTLSYGLNVSPLSYLLLVRVIRAGDCLAALLPIALIAIRLMAHDIFPKLACANLAPIPGWSLHTPNPGLSQPCTQRGYPARGH</sequence>
<dbReference type="Proteomes" id="UP000799291">
    <property type="component" value="Unassembled WGS sequence"/>
</dbReference>
<dbReference type="AlphaFoldDB" id="A0A6G1ITV9"/>
<reference evidence="2" key="1">
    <citation type="journal article" date="2020" name="Stud. Mycol.">
        <title>101 Dothideomycetes genomes: a test case for predicting lifestyles and emergence of pathogens.</title>
        <authorList>
            <person name="Haridas S."/>
            <person name="Albert R."/>
            <person name="Binder M."/>
            <person name="Bloem J."/>
            <person name="Labutti K."/>
            <person name="Salamov A."/>
            <person name="Andreopoulos B."/>
            <person name="Baker S."/>
            <person name="Barry K."/>
            <person name="Bills G."/>
            <person name="Bluhm B."/>
            <person name="Cannon C."/>
            <person name="Castanera R."/>
            <person name="Culley D."/>
            <person name="Daum C."/>
            <person name="Ezra D."/>
            <person name="Gonzalez J."/>
            <person name="Henrissat B."/>
            <person name="Kuo A."/>
            <person name="Liang C."/>
            <person name="Lipzen A."/>
            <person name="Lutzoni F."/>
            <person name="Magnuson J."/>
            <person name="Mondo S."/>
            <person name="Nolan M."/>
            <person name="Ohm R."/>
            <person name="Pangilinan J."/>
            <person name="Park H.-J."/>
            <person name="Ramirez L."/>
            <person name="Alfaro M."/>
            <person name="Sun H."/>
            <person name="Tritt A."/>
            <person name="Yoshinaga Y."/>
            <person name="Zwiers L.-H."/>
            <person name="Turgeon B."/>
            <person name="Goodwin S."/>
            <person name="Spatafora J."/>
            <person name="Crous P."/>
            <person name="Grigoriev I."/>
        </authorList>
    </citation>
    <scope>NUCLEOTIDE SEQUENCE</scope>
    <source>
        <strain evidence="2">CBS 122367</strain>
    </source>
</reference>
<accession>A0A6G1ITV9</accession>
<evidence type="ECO:0000313" key="3">
    <source>
        <dbReference type="Proteomes" id="UP000799291"/>
    </source>
</evidence>
<name>A0A6G1ITV9_9PLEO</name>
<dbReference type="EMBL" id="MU005590">
    <property type="protein sequence ID" value="KAF2681687.1"/>
    <property type="molecule type" value="Genomic_DNA"/>
</dbReference>
<feature type="region of interest" description="Disordered" evidence="1">
    <location>
        <begin position="1"/>
        <end position="22"/>
    </location>
</feature>
<keyword evidence="3" id="KW-1185">Reference proteome</keyword>